<evidence type="ECO:0000259" key="1">
    <source>
        <dbReference type="Pfam" id="PF07171"/>
    </source>
</evidence>
<dbReference type="EMBL" id="FXTK01000002">
    <property type="protein sequence ID" value="SMO46509.1"/>
    <property type="molecule type" value="Genomic_DNA"/>
</dbReference>
<feature type="domain" description="Microcystin LR degradation protein MlrC N-terminal" evidence="2">
    <location>
        <begin position="4"/>
        <end position="293"/>
    </location>
</feature>
<protein>
    <submittedName>
        <fullName evidence="3">Microcystin degradation protein MlrC, contains DUF1485 domain</fullName>
    </submittedName>
</protein>
<evidence type="ECO:0000313" key="4">
    <source>
        <dbReference type="Proteomes" id="UP000319014"/>
    </source>
</evidence>
<keyword evidence="4" id="KW-1185">Reference proteome</keyword>
<sequence length="412" mass="42873">MTFRVAFAGFLHESNSFASAPADMAAFLQGGGYVPLTRGADLRDAIRGVNLGMAGAFDLAEAAGWDVAPVLWTGAIPSAPVTRAAYEQIVAEILTGLQAAAPFDAIYLDLHGAMVAEHAPDGEGELLSRISALFPDTPIAISLDLHGNITRRMFQLSDIMVGFRTYPHIDMAETGLRAARALDQMLRTGARWPKAMRQGDFLIPIAWQYTGAEPARSLYAMTHEVPAGVATASIFMGFPASDFDECGPAVFAYGPDAQAVEEWADAMLAALNAREADFAGEAFTPEAAVRHAMAARGPVVIADTQDNPGAGGSSDTTGMLRALIACDAQDAALGNLHDPDTARAAHAAGTGAVIEVALGGRSGLADDAPLAVRATVECLSDGRVHATGPITVAHLSTWGRQPACGSAACGSW</sequence>
<dbReference type="Pfam" id="PF07171">
    <property type="entry name" value="MlrC_C"/>
    <property type="match status" value="1"/>
</dbReference>
<dbReference type="InterPro" id="IPR010799">
    <property type="entry name" value="MlrC_C"/>
</dbReference>
<name>A0A521BHI7_9RHOB</name>
<evidence type="ECO:0000259" key="2">
    <source>
        <dbReference type="Pfam" id="PF07364"/>
    </source>
</evidence>
<accession>A0A521BHI7</accession>
<feature type="domain" description="Microcystin LR degradation protein MlrC C-terminal" evidence="1">
    <location>
        <begin position="301"/>
        <end position="393"/>
    </location>
</feature>
<reference evidence="3 4" key="1">
    <citation type="submission" date="2017-05" db="EMBL/GenBank/DDBJ databases">
        <authorList>
            <person name="Varghese N."/>
            <person name="Submissions S."/>
        </authorList>
    </citation>
    <scope>NUCLEOTIDE SEQUENCE [LARGE SCALE GENOMIC DNA]</scope>
    <source>
        <strain evidence="3 4">DSM 100094</strain>
    </source>
</reference>
<evidence type="ECO:0000313" key="3">
    <source>
        <dbReference type="EMBL" id="SMO46509.1"/>
    </source>
</evidence>
<dbReference type="InterPro" id="IPR015995">
    <property type="entry name" value="MlrC_N"/>
</dbReference>
<gene>
    <name evidence="3" type="ORF">SAMN06265221_102296</name>
</gene>
<organism evidence="3 4">
    <name type="scientific">Paracoccus laeviglucosivorans</name>
    <dbReference type="NCBI Taxonomy" id="1197861"/>
    <lineage>
        <taxon>Bacteria</taxon>
        <taxon>Pseudomonadati</taxon>
        <taxon>Pseudomonadota</taxon>
        <taxon>Alphaproteobacteria</taxon>
        <taxon>Rhodobacterales</taxon>
        <taxon>Paracoccaceae</taxon>
        <taxon>Paracoccus</taxon>
    </lineage>
</organism>
<dbReference type="Proteomes" id="UP000319014">
    <property type="component" value="Unassembled WGS sequence"/>
</dbReference>
<dbReference type="Pfam" id="PF07364">
    <property type="entry name" value="DUF1485"/>
    <property type="match status" value="1"/>
</dbReference>
<proteinExistence type="predicted"/>
<dbReference type="AlphaFoldDB" id="A0A521BHI7"/>